<dbReference type="PANTHER" id="PTHR23326">
    <property type="entry name" value="CCR4 NOT-RELATED"/>
    <property type="match status" value="1"/>
</dbReference>
<accession>A0AAW0G962</accession>
<feature type="compositionally biased region" description="Polar residues" evidence="4">
    <location>
        <begin position="587"/>
        <end position="596"/>
    </location>
</feature>
<feature type="region of interest" description="Disordered" evidence="4">
    <location>
        <begin position="290"/>
        <end position="375"/>
    </location>
</feature>
<dbReference type="InterPro" id="IPR040168">
    <property type="entry name" value="Not2/3/5"/>
</dbReference>
<sequence>MNRPGQPPQRPPSLAPNPALGAPFRNQFTNYGMPPRNVIPGFHQLGNHRTAQTIVPQPSPNYLQQQQRAQQSNFPFGASLPQQQQSHAPLQHNPQSSLPHTPLQPTQPQNPPSSNSNAGLPPHLQQNAIGSLGTVSSVSSTSEVGLDPNDFPALGSTPSNALNTPSTTNATSYATQAGTGVGVAGNGAQGASGASQQRDFGPDDFPALGGQTQSSQATQQQPPTADGHPPGLNGFQQSEQQHRNNLLGSLAGGQPGLLNLGQTRGFQSEADKRNYTLKLNQAAVAAAWNSPNANPSAQTTTAFPATSNGAHPPSSQIPSSQPQTQTPLGAPPGVPPPSSFSQPPQQQTPYVGNGTAADTTQGSAQPSSAAVPQTPAQQVLMSPADKWGLLGLLAIIKSSDLDSNLLSIGTDLGTMGLDMQTSGLYSTFITPWSDSSAAHTVEPDFHLPSCYQVTTPTPGPQKAQAFSDETLFYMFYASPRDALQEVAAFELYGRNWRFHKDLRLWITKESGTSPSQKVLGGERGTYSYWDPENWEKNRKEMTVVYSDLEEKSLPNNTTLPLNATAPQAQTPPVSAQPPQQMPRAQGGFQQMGISAM</sequence>
<feature type="region of interest" description="Disordered" evidence="4">
    <location>
        <begin position="1"/>
        <end position="237"/>
    </location>
</feature>
<name>A0AAW0G962_9APHY</name>
<feature type="compositionally biased region" description="Pro residues" evidence="4">
    <location>
        <begin position="1"/>
        <end position="15"/>
    </location>
</feature>
<dbReference type="InterPro" id="IPR038635">
    <property type="entry name" value="CCR4-NOT_su2/3/5_C_sf"/>
</dbReference>
<feature type="compositionally biased region" description="Polar residues" evidence="4">
    <location>
        <begin position="299"/>
        <end position="309"/>
    </location>
</feature>
<feature type="compositionally biased region" description="Pro residues" evidence="4">
    <location>
        <begin position="329"/>
        <end position="338"/>
    </location>
</feature>
<proteinExistence type="inferred from homology"/>
<organism evidence="6 7">
    <name type="scientific">Cerrena zonata</name>
    <dbReference type="NCBI Taxonomy" id="2478898"/>
    <lineage>
        <taxon>Eukaryota</taxon>
        <taxon>Fungi</taxon>
        <taxon>Dikarya</taxon>
        <taxon>Basidiomycota</taxon>
        <taxon>Agaricomycotina</taxon>
        <taxon>Agaricomycetes</taxon>
        <taxon>Polyporales</taxon>
        <taxon>Cerrenaceae</taxon>
        <taxon>Cerrena</taxon>
    </lineage>
</organism>
<feature type="compositionally biased region" description="Polar residues" evidence="4">
    <location>
        <begin position="554"/>
        <end position="578"/>
    </location>
</feature>
<dbReference type="Pfam" id="PF04153">
    <property type="entry name" value="NOT2_3_5_C"/>
    <property type="match status" value="1"/>
</dbReference>
<dbReference type="Gene3D" id="2.30.30.1020">
    <property type="entry name" value="CCR4-NOT complex subunit 2/3/5, C-terminal domain"/>
    <property type="match status" value="1"/>
</dbReference>
<keyword evidence="3" id="KW-0804">Transcription</keyword>
<evidence type="ECO:0000256" key="1">
    <source>
        <dbReference type="ARBA" id="ARBA00007682"/>
    </source>
</evidence>
<evidence type="ECO:0000256" key="2">
    <source>
        <dbReference type="ARBA" id="ARBA00023015"/>
    </source>
</evidence>
<dbReference type="Proteomes" id="UP001385951">
    <property type="component" value="Unassembled WGS sequence"/>
</dbReference>
<feature type="compositionally biased region" description="Low complexity" evidence="4">
    <location>
        <begin position="211"/>
        <end position="225"/>
    </location>
</feature>
<dbReference type="GO" id="GO:0000289">
    <property type="term" value="P:nuclear-transcribed mRNA poly(A) tail shortening"/>
    <property type="evidence" value="ECO:0007669"/>
    <property type="project" value="UniProtKB-ARBA"/>
</dbReference>
<feature type="compositionally biased region" description="Gly residues" evidence="4">
    <location>
        <begin position="179"/>
        <end position="190"/>
    </location>
</feature>
<comment type="caution">
    <text evidence="6">The sequence shown here is derived from an EMBL/GenBank/DDBJ whole genome shotgun (WGS) entry which is preliminary data.</text>
</comment>
<evidence type="ECO:0000256" key="3">
    <source>
        <dbReference type="ARBA" id="ARBA00023163"/>
    </source>
</evidence>
<evidence type="ECO:0000256" key="4">
    <source>
        <dbReference type="SAM" id="MobiDB-lite"/>
    </source>
</evidence>
<feature type="compositionally biased region" description="Polar residues" evidence="4">
    <location>
        <begin position="156"/>
        <end position="173"/>
    </location>
</feature>
<dbReference type="EMBL" id="JASBNA010000007">
    <property type="protein sequence ID" value="KAK7689901.1"/>
    <property type="molecule type" value="Genomic_DNA"/>
</dbReference>
<protein>
    <recommendedName>
        <fullName evidence="5">NOT2/NOT3/NOT5 C-terminal domain-containing protein</fullName>
    </recommendedName>
</protein>
<dbReference type="GO" id="GO:0006355">
    <property type="term" value="P:regulation of DNA-templated transcription"/>
    <property type="evidence" value="ECO:0007669"/>
    <property type="project" value="InterPro"/>
</dbReference>
<feature type="compositionally biased region" description="Polar residues" evidence="4">
    <location>
        <begin position="356"/>
        <end position="375"/>
    </location>
</feature>
<keyword evidence="2" id="KW-0805">Transcription regulation</keyword>
<comment type="similarity">
    <text evidence="1">Belongs to the CNOT2/3/5 family.</text>
</comment>
<dbReference type="AlphaFoldDB" id="A0AAW0G962"/>
<feature type="compositionally biased region" description="Low complexity" evidence="4">
    <location>
        <begin position="312"/>
        <end position="328"/>
    </location>
</feature>
<dbReference type="InterPro" id="IPR007282">
    <property type="entry name" value="NOT2/3/5_C"/>
</dbReference>
<feature type="compositionally biased region" description="Polar residues" evidence="4">
    <location>
        <begin position="47"/>
        <end position="96"/>
    </location>
</feature>
<feature type="compositionally biased region" description="Low complexity" evidence="4">
    <location>
        <begin position="339"/>
        <end position="349"/>
    </location>
</feature>
<feature type="compositionally biased region" description="Low complexity" evidence="4">
    <location>
        <begin position="97"/>
        <end position="117"/>
    </location>
</feature>
<feature type="compositionally biased region" description="Low complexity" evidence="4">
    <location>
        <begin position="130"/>
        <end position="146"/>
    </location>
</feature>
<evidence type="ECO:0000313" key="7">
    <source>
        <dbReference type="Proteomes" id="UP001385951"/>
    </source>
</evidence>
<feature type="region of interest" description="Disordered" evidence="4">
    <location>
        <begin position="554"/>
        <end position="596"/>
    </location>
</feature>
<evidence type="ECO:0000259" key="5">
    <source>
        <dbReference type="Pfam" id="PF04153"/>
    </source>
</evidence>
<gene>
    <name evidence="6" type="ORF">QCA50_006540</name>
</gene>
<reference evidence="6 7" key="1">
    <citation type="submission" date="2022-09" db="EMBL/GenBank/DDBJ databases">
        <authorList>
            <person name="Palmer J.M."/>
        </authorList>
    </citation>
    <scope>NUCLEOTIDE SEQUENCE [LARGE SCALE GENOMIC DNA]</scope>
    <source>
        <strain evidence="6 7">DSM 7382</strain>
    </source>
</reference>
<feature type="domain" description="NOT2/NOT3/NOT5 C-terminal" evidence="5">
    <location>
        <begin position="425"/>
        <end position="548"/>
    </location>
</feature>
<dbReference type="GO" id="GO:0030015">
    <property type="term" value="C:CCR4-NOT core complex"/>
    <property type="evidence" value="ECO:0007669"/>
    <property type="project" value="InterPro"/>
</dbReference>
<keyword evidence="7" id="KW-1185">Reference proteome</keyword>
<evidence type="ECO:0000313" key="6">
    <source>
        <dbReference type="EMBL" id="KAK7689901.1"/>
    </source>
</evidence>